<dbReference type="CDD" id="cd01310">
    <property type="entry name" value="TatD_DNAse"/>
    <property type="match status" value="1"/>
</dbReference>
<dbReference type="OrthoDB" id="6079689at2759"/>
<gene>
    <name evidence="6" type="ORF">PCON_14091</name>
</gene>
<feature type="compositionally biased region" description="Acidic residues" evidence="5">
    <location>
        <begin position="73"/>
        <end position="82"/>
    </location>
</feature>
<keyword evidence="7" id="KW-1185">Reference proteome</keyword>
<dbReference type="GO" id="GO:0005829">
    <property type="term" value="C:cytosol"/>
    <property type="evidence" value="ECO:0007669"/>
    <property type="project" value="TreeGrafter"/>
</dbReference>
<dbReference type="InterPro" id="IPR018228">
    <property type="entry name" value="DNase_TatD-rel_CS"/>
</dbReference>
<evidence type="ECO:0000256" key="4">
    <source>
        <dbReference type="ARBA" id="ARBA00022801"/>
    </source>
</evidence>
<dbReference type="AlphaFoldDB" id="U4LTR9"/>
<sequence>MHLPTAFLRVALRRTVLPSSKPSFINFPIRHLSSTTHKMSTIPTPPITPLTPFTPLTPSSIHSNDTDATSVADETESQDGNEEYTPRYIDVGINLTDPMFSGIYHGKQYHESDLEDVISRAKESGCKKLLVTGSDLIESGEALKMATEHPGFIFATVGVHPCSSSQFESPTHLPEDGEEYLQKLKELAMSSPQVGAFGEIGLDYDRLSYADKETQNKWFSRQLDIAVEVGLPLFLHSRAAADDFEKELLKMPRWEKLKGGLVHSFTGTKEEMWKLVNAGLYIGINGCSLKTEENLEVVKEVPLESLMLETDGPWCEIKRTHASAKYLEEAPPIAPTVKNKKWKKGCLVKDRNEPALISNVATVIAKVKGVTTKEVIEAAWENTVKLFSRLDDAPAEKKEE</sequence>
<comment type="similarity">
    <text evidence="1">Belongs to the metallo-dependent hydrolases superfamily. TatD-type hydrolase family.</text>
</comment>
<protein>
    <submittedName>
        <fullName evidence="6">Similar to Deoxyribonuclease Tat-D acc. no. Q9UUF1</fullName>
    </submittedName>
</protein>
<dbReference type="GO" id="GO:0046872">
    <property type="term" value="F:metal ion binding"/>
    <property type="evidence" value="ECO:0007669"/>
    <property type="project" value="UniProtKB-KW"/>
</dbReference>
<dbReference type="InterPro" id="IPR032466">
    <property type="entry name" value="Metal_Hydrolase"/>
</dbReference>
<proteinExistence type="inferred from homology"/>
<evidence type="ECO:0000313" key="7">
    <source>
        <dbReference type="Proteomes" id="UP000018144"/>
    </source>
</evidence>
<dbReference type="EMBL" id="HF936006">
    <property type="protein sequence ID" value="CCX33060.1"/>
    <property type="molecule type" value="Genomic_DNA"/>
</dbReference>
<evidence type="ECO:0000256" key="3">
    <source>
        <dbReference type="ARBA" id="ARBA00022723"/>
    </source>
</evidence>
<dbReference type="STRING" id="1076935.U4LTR9"/>
<evidence type="ECO:0000256" key="1">
    <source>
        <dbReference type="ARBA" id="ARBA00009275"/>
    </source>
</evidence>
<dbReference type="Gene3D" id="3.20.20.140">
    <property type="entry name" value="Metal-dependent hydrolases"/>
    <property type="match status" value="1"/>
</dbReference>
<dbReference type="PROSITE" id="PS01090">
    <property type="entry name" value="TATD_2"/>
    <property type="match status" value="1"/>
</dbReference>
<organism evidence="6 7">
    <name type="scientific">Pyronema omphalodes (strain CBS 100304)</name>
    <name type="common">Pyronema confluens</name>
    <dbReference type="NCBI Taxonomy" id="1076935"/>
    <lineage>
        <taxon>Eukaryota</taxon>
        <taxon>Fungi</taxon>
        <taxon>Dikarya</taxon>
        <taxon>Ascomycota</taxon>
        <taxon>Pezizomycotina</taxon>
        <taxon>Pezizomycetes</taxon>
        <taxon>Pezizales</taxon>
        <taxon>Pyronemataceae</taxon>
        <taxon>Pyronema</taxon>
    </lineage>
</organism>
<evidence type="ECO:0000256" key="2">
    <source>
        <dbReference type="ARBA" id="ARBA00022722"/>
    </source>
</evidence>
<dbReference type="OMA" id="YGGSQKH"/>
<dbReference type="PROSITE" id="PS01091">
    <property type="entry name" value="TATD_3"/>
    <property type="match status" value="1"/>
</dbReference>
<reference evidence="6 7" key="1">
    <citation type="journal article" date="2013" name="PLoS Genet.">
        <title>The genome and development-dependent transcriptomes of Pyronema confluens: a window into fungal evolution.</title>
        <authorList>
            <person name="Traeger S."/>
            <person name="Altegoer F."/>
            <person name="Freitag M."/>
            <person name="Gabaldon T."/>
            <person name="Kempken F."/>
            <person name="Kumar A."/>
            <person name="Marcet-Houben M."/>
            <person name="Poggeler S."/>
            <person name="Stajich J.E."/>
            <person name="Nowrousian M."/>
        </authorList>
    </citation>
    <scope>NUCLEOTIDE SEQUENCE [LARGE SCALE GENOMIC DNA]</scope>
    <source>
        <strain evidence="7">CBS 100304</strain>
        <tissue evidence="6">Vegetative mycelium</tissue>
    </source>
</reference>
<dbReference type="Proteomes" id="UP000018144">
    <property type="component" value="Unassembled WGS sequence"/>
</dbReference>
<keyword evidence="3" id="KW-0479">Metal-binding</keyword>
<dbReference type="PANTHER" id="PTHR10060">
    <property type="entry name" value="TATD FAMILY DEOXYRIBONUCLEASE"/>
    <property type="match status" value="1"/>
</dbReference>
<keyword evidence="2" id="KW-0540">Nuclease</keyword>
<dbReference type="SUPFAM" id="SSF51556">
    <property type="entry name" value="Metallo-dependent hydrolases"/>
    <property type="match status" value="1"/>
</dbReference>
<keyword evidence="4" id="KW-0378">Hydrolase</keyword>
<name>U4LTR9_PYROM</name>
<accession>U4LTR9</accession>
<dbReference type="Pfam" id="PF01026">
    <property type="entry name" value="TatD_DNase"/>
    <property type="match status" value="1"/>
</dbReference>
<evidence type="ECO:0000313" key="6">
    <source>
        <dbReference type="EMBL" id="CCX33060.1"/>
    </source>
</evidence>
<feature type="region of interest" description="Disordered" evidence="5">
    <location>
        <begin position="56"/>
        <end position="83"/>
    </location>
</feature>
<dbReference type="InterPro" id="IPR050891">
    <property type="entry name" value="TatD-type_Hydrolase"/>
</dbReference>
<dbReference type="InterPro" id="IPR001130">
    <property type="entry name" value="TatD-like"/>
</dbReference>
<dbReference type="eggNOG" id="KOG3020">
    <property type="taxonomic scope" value="Eukaryota"/>
</dbReference>
<dbReference type="GO" id="GO:0008296">
    <property type="term" value="F:3'-5'-DNA exonuclease activity"/>
    <property type="evidence" value="ECO:0007669"/>
    <property type="project" value="TreeGrafter"/>
</dbReference>
<dbReference type="PANTHER" id="PTHR10060:SF15">
    <property type="entry name" value="DEOXYRIBONUCLEASE TATDN1"/>
    <property type="match status" value="1"/>
</dbReference>
<evidence type="ECO:0000256" key="5">
    <source>
        <dbReference type="SAM" id="MobiDB-lite"/>
    </source>
</evidence>